<dbReference type="InterPro" id="IPR050553">
    <property type="entry name" value="Thioredoxin_ResA/DsbE_sf"/>
</dbReference>
<dbReference type="KEGG" id="fpf:DCC35_09060"/>
<protein>
    <recommendedName>
        <fullName evidence="5">Thioredoxin domain-containing protein</fullName>
    </recommendedName>
</protein>
<organism evidence="6 7">
    <name type="scientific">Mangrovivirga cuniculi</name>
    <dbReference type="NCBI Taxonomy" id="2715131"/>
    <lineage>
        <taxon>Bacteria</taxon>
        <taxon>Pseudomonadati</taxon>
        <taxon>Bacteroidota</taxon>
        <taxon>Cytophagia</taxon>
        <taxon>Cytophagales</taxon>
        <taxon>Mangrovivirgaceae</taxon>
        <taxon>Mangrovivirga</taxon>
    </lineage>
</organism>
<evidence type="ECO:0000259" key="5">
    <source>
        <dbReference type="PROSITE" id="PS51352"/>
    </source>
</evidence>
<dbReference type="GO" id="GO:0017004">
    <property type="term" value="P:cytochrome complex assembly"/>
    <property type="evidence" value="ECO:0007669"/>
    <property type="project" value="UniProtKB-KW"/>
</dbReference>
<dbReference type="CDD" id="cd02966">
    <property type="entry name" value="TlpA_like_family"/>
    <property type="match status" value="1"/>
</dbReference>
<dbReference type="PANTHER" id="PTHR42852">
    <property type="entry name" value="THIOL:DISULFIDE INTERCHANGE PROTEIN DSBE"/>
    <property type="match status" value="1"/>
</dbReference>
<evidence type="ECO:0000313" key="7">
    <source>
        <dbReference type="Proteomes" id="UP000298616"/>
    </source>
</evidence>
<dbReference type="Pfam" id="PF00578">
    <property type="entry name" value="AhpC-TSA"/>
    <property type="match status" value="1"/>
</dbReference>
<dbReference type="InterPro" id="IPR000866">
    <property type="entry name" value="AhpC/TSA"/>
</dbReference>
<dbReference type="GO" id="GO:0016209">
    <property type="term" value="F:antioxidant activity"/>
    <property type="evidence" value="ECO:0007669"/>
    <property type="project" value="InterPro"/>
</dbReference>
<keyword evidence="4" id="KW-0676">Redox-active center</keyword>
<dbReference type="Gene3D" id="3.40.30.10">
    <property type="entry name" value="Glutaredoxin"/>
    <property type="match status" value="1"/>
</dbReference>
<proteinExistence type="predicted"/>
<dbReference type="PROSITE" id="PS51352">
    <property type="entry name" value="THIOREDOXIN_2"/>
    <property type="match status" value="1"/>
</dbReference>
<dbReference type="PANTHER" id="PTHR42852:SF6">
    <property type="entry name" value="THIOL:DISULFIDE INTERCHANGE PROTEIN DSBE"/>
    <property type="match status" value="1"/>
</dbReference>
<keyword evidence="7" id="KW-1185">Reference proteome</keyword>
<reference evidence="6 7" key="1">
    <citation type="submission" date="2018-04" db="EMBL/GenBank/DDBJ databases">
        <title>Complete genome uncultured novel isolate.</title>
        <authorList>
            <person name="Merlino G."/>
        </authorList>
    </citation>
    <scope>NUCLEOTIDE SEQUENCE [LARGE SCALE GENOMIC DNA]</scope>
    <source>
        <strain evidence="7">R1DC9</strain>
    </source>
</reference>
<dbReference type="Pfam" id="PF14289">
    <property type="entry name" value="DUF4369"/>
    <property type="match status" value="1"/>
</dbReference>
<name>A0A4D7K641_9BACT</name>
<dbReference type="GO" id="GO:0030313">
    <property type="term" value="C:cell envelope"/>
    <property type="evidence" value="ECO:0007669"/>
    <property type="project" value="UniProtKB-SubCell"/>
</dbReference>
<evidence type="ECO:0000313" key="6">
    <source>
        <dbReference type="EMBL" id="QCK14878.1"/>
    </source>
</evidence>
<feature type="domain" description="Thioredoxin" evidence="5">
    <location>
        <begin position="239"/>
        <end position="379"/>
    </location>
</feature>
<evidence type="ECO:0000256" key="3">
    <source>
        <dbReference type="ARBA" id="ARBA00023157"/>
    </source>
</evidence>
<keyword evidence="2" id="KW-0201">Cytochrome c-type biogenesis</keyword>
<dbReference type="EMBL" id="CP028923">
    <property type="protein sequence ID" value="QCK14878.1"/>
    <property type="molecule type" value="Genomic_DNA"/>
</dbReference>
<comment type="subcellular location">
    <subcellularLocation>
        <location evidence="1">Cell envelope</location>
    </subcellularLocation>
</comment>
<sequence length="379" mass="42754">MKLSKFSFLLIFLSALISCDENGQETENSSGNYSGSVQGEINNGTDVNQITVSRQENNRFIVIDTLEVDEDGNFGGTITVSQPAFVAFNFGNNEQIFVPYDGDDIEITIDMENPKESVKVEGSDDYNYYNEVSEMVREFQMENRDLMLAYQKNASEKNMQEADSLAEVIKEKQQAFQEELKNKINDILPSIVGIEAARLLPVGENVEFMRNLVAQYEEAYPDADFYMPFKDQVSKEAKLAIGAEAPDFALPTPDGDTVNLSDFRGEYVLVDFWAQWCKPCRMENPNVVAAYDKYKDSGFQILGVSLDRSRDKWLQAIEEDNLTWTQVSELSATQSKVADLYNITGIPFSILVDPQGKIVAKNLRGQSLHDKLAEIYDKK</sequence>
<dbReference type="RefSeq" id="WP_137090465.1">
    <property type="nucleotide sequence ID" value="NZ_CP028923.1"/>
</dbReference>
<accession>A0A4D7K641</accession>
<evidence type="ECO:0000256" key="2">
    <source>
        <dbReference type="ARBA" id="ARBA00022748"/>
    </source>
</evidence>
<dbReference type="InterPro" id="IPR025380">
    <property type="entry name" value="DUF4369"/>
</dbReference>
<dbReference type="PROSITE" id="PS51257">
    <property type="entry name" value="PROKAR_LIPOPROTEIN"/>
    <property type="match status" value="1"/>
</dbReference>
<dbReference type="InterPro" id="IPR036249">
    <property type="entry name" value="Thioredoxin-like_sf"/>
</dbReference>
<gene>
    <name evidence="6" type="ORF">DCC35_09060</name>
</gene>
<evidence type="ECO:0000256" key="4">
    <source>
        <dbReference type="ARBA" id="ARBA00023284"/>
    </source>
</evidence>
<keyword evidence="3" id="KW-1015">Disulfide bond</keyword>
<dbReference type="GO" id="GO:0016491">
    <property type="term" value="F:oxidoreductase activity"/>
    <property type="evidence" value="ECO:0007669"/>
    <property type="project" value="InterPro"/>
</dbReference>
<dbReference type="AlphaFoldDB" id="A0A4D7K641"/>
<dbReference type="OrthoDB" id="6399635at2"/>
<dbReference type="Proteomes" id="UP000298616">
    <property type="component" value="Chromosome"/>
</dbReference>
<evidence type="ECO:0000256" key="1">
    <source>
        <dbReference type="ARBA" id="ARBA00004196"/>
    </source>
</evidence>
<dbReference type="InterPro" id="IPR013766">
    <property type="entry name" value="Thioredoxin_domain"/>
</dbReference>
<dbReference type="SUPFAM" id="SSF52833">
    <property type="entry name" value="Thioredoxin-like"/>
    <property type="match status" value="1"/>
</dbReference>